<accession>A0A4Z2GIY4</accession>
<dbReference type="EMBL" id="SRLO01000539">
    <property type="protein sequence ID" value="TNN52672.1"/>
    <property type="molecule type" value="Genomic_DNA"/>
</dbReference>
<evidence type="ECO:0000313" key="2">
    <source>
        <dbReference type="Proteomes" id="UP000314294"/>
    </source>
</evidence>
<dbReference type="Proteomes" id="UP000314294">
    <property type="component" value="Unassembled WGS sequence"/>
</dbReference>
<sequence length="141" mass="15473">MGECVGFDTAGPALQLPLGTPRLAFVALTQRLSSEVRRNRKSEVGAAWERHRSASIAFYSNKSDKLLGFAPASEGLLLPKPKLTVKTEVHFEDTVHVMALLMPRPLLLSTSICLMEHGAFRCDTHYRGIHGAAAPLNIFDM</sequence>
<dbReference type="AlphaFoldDB" id="A0A4Z2GIY4"/>
<reference evidence="1 2" key="1">
    <citation type="submission" date="2019-03" db="EMBL/GenBank/DDBJ databases">
        <title>First draft genome of Liparis tanakae, snailfish: a comprehensive survey of snailfish specific genes.</title>
        <authorList>
            <person name="Kim W."/>
            <person name="Song I."/>
            <person name="Jeong J.-H."/>
            <person name="Kim D."/>
            <person name="Kim S."/>
            <person name="Ryu S."/>
            <person name="Song J.Y."/>
            <person name="Lee S.K."/>
        </authorList>
    </citation>
    <scope>NUCLEOTIDE SEQUENCE [LARGE SCALE GENOMIC DNA]</scope>
    <source>
        <tissue evidence="1">Muscle</tissue>
    </source>
</reference>
<evidence type="ECO:0000313" key="1">
    <source>
        <dbReference type="EMBL" id="TNN52672.1"/>
    </source>
</evidence>
<protein>
    <submittedName>
        <fullName evidence="1">Uncharacterized protein</fullName>
    </submittedName>
</protein>
<gene>
    <name evidence="1" type="ORF">EYF80_037123</name>
</gene>
<keyword evidence="2" id="KW-1185">Reference proteome</keyword>
<name>A0A4Z2GIY4_9TELE</name>
<organism evidence="1 2">
    <name type="scientific">Liparis tanakae</name>
    <name type="common">Tanaka's snailfish</name>
    <dbReference type="NCBI Taxonomy" id="230148"/>
    <lineage>
        <taxon>Eukaryota</taxon>
        <taxon>Metazoa</taxon>
        <taxon>Chordata</taxon>
        <taxon>Craniata</taxon>
        <taxon>Vertebrata</taxon>
        <taxon>Euteleostomi</taxon>
        <taxon>Actinopterygii</taxon>
        <taxon>Neopterygii</taxon>
        <taxon>Teleostei</taxon>
        <taxon>Neoteleostei</taxon>
        <taxon>Acanthomorphata</taxon>
        <taxon>Eupercaria</taxon>
        <taxon>Perciformes</taxon>
        <taxon>Cottioidei</taxon>
        <taxon>Cottales</taxon>
        <taxon>Liparidae</taxon>
        <taxon>Liparis</taxon>
    </lineage>
</organism>
<comment type="caution">
    <text evidence="1">The sequence shown here is derived from an EMBL/GenBank/DDBJ whole genome shotgun (WGS) entry which is preliminary data.</text>
</comment>
<proteinExistence type="predicted"/>